<dbReference type="EMBL" id="CP001349">
    <property type="protein sequence ID" value="ACL61021.1"/>
    <property type="molecule type" value="Genomic_DNA"/>
</dbReference>
<evidence type="ECO:0000313" key="3">
    <source>
        <dbReference type="Proteomes" id="UP000008207"/>
    </source>
</evidence>
<dbReference type="AlphaFoldDB" id="B8IAH6"/>
<evidence type="ECO:0000313" key="2">
    <source>
        <dbReference type="EMBL" id="ACL61021.1"/>
    </source>
</evidence>
<accession>B8IAH6</accession>
<dbReference type="STRING" id="460265.Mnod_6214"/>
<evidence type="ECO:0000256" key="1">
    <source>
        <dbReference type="SAM" id="Phobius"/>
    </source>
</evidence>
<protein>
    <submittedName>
        <fullName evidence="2">Uncharacterized protein</fullName>
    </submittedName>
</protein>
<proteinExistence type="predicted"/>
<dbReference type="RefSeq" id="WP_015932604.1">
    <property type="nucleotide sequence ID" value="NC_011894.1"/>
</dbReference>
<feature type="transmembrane region" description="Helical" evidence="1">
    <location>
        <begin position="35"/>
        <end position="51"/>
    </location>
</feature>
<feature type="transmembrane region" description="Helical" evidence="1">
    <location>
        <begin position="139"/>
        <end position="155"/>
    </location>
</feature>
<dbReference type="Proteomes" id="UP000008207">
    <property type="component" value="Chromosome"/>
</dbReference>
<keyword evidence="3" id="KW-1185">Reference proteome</keyword>
<feature type="transmembrane region" description="Helical" evidence="1">
    <location>
        <begin position="105"/>
        <end position="127"/>
    </location>
</feature>
<organism evidence="2 3">
    <name type="scientific">Methylobacterium nodulans (strain LMG 21967 / CNCM I-2342 / ORS 2060)</name>
    <dbReference type="NCBI Taxonomy" id="460265"/>
    <lineage>
        <taxon>Bacteria</taxon>
        <taxon>Pseudomonadati</taxon>
        <taxon>Pseudomonadota</taxon>
        <taxon>Alphaproteobacteria</taxon>
        <taxon>Hyphomicrobiales</taxon>
        <taxon>Methylobacteriaceae</taxon>
        <taxon>Methylobacterium</taxon>
    </lineage>
</organism>
<name>B8IAH6_METNO</name>
<dbReference type="OrthoDB" id="7995306at2"/>
<keyword evidence="1" id="KW-0812">Transmembrane</keyword>
<keyword evidence="1" id="KW-1133">Transmembrane helix</keyword>
<gene>
    <name evidence="2" type="ordered locus">Mnod_6214</name>
</gene>
<reference evidence="2 3" key="1">
    <citation type="submission" date="2009-01" db="EMBL/GenBank/DDBJ databases">
        <title>Complete sequence of chromosome of Methylobacterium nodulans ORS 2060.</title>
        <authorList>
            <consortium name="US DOE Joint Genome Institute"/>
            <person name="Lucas S."/>
            <person name="Copeland A."/>
            <person name="Lapidus A."/>
            <person name="Glavina del Rio T."/>
            <person name="Dalin E."/>
            <person name="Tice H."/>
            <person name="Bruce D."/>
            <person name="Goodwin L."/>
            <person name="Pitluck S."/>
            <person name="Sims D."/>
            <person name="Brettin T."/>
            <person name="Detter J.C."/>
            <person name="Han C."/>
            <person name="Larimer F."/>
            <person name="Land M."/>
            <person name="Hauser L."/>
            <person name="Kyrpides N."/>
            <person name="Ivanova N."/>
            <person name="Marx C.J."/>
            <person name="Richardson P."/>
        </authorList>
    </citation>
    <scope>NUCLEOTIDE SEQUENCE [LARGE SCALE GENOMIC DNA]</scope>
    <source>
        <strain evidence="3">LMG 21967 / CNCM I-2342 / ORS 2060</strain>
    </source>
</reference>
<sequence>MRRVFEYRMLWTLLAVAAGYLLVETTPIIPRGDGLRAVFLVLSGWAAFAYWRPARAAILTRGWPDGPHLYALMIFLFCVGINLNCAMMLFWRLSGQPAHLVNNPFFDLWVVFGVVALVISITVPDLFGKGVPPRDKVQLGTMWMGMFVLVVWLVMQRPDLSPLAELVRPITDSGYEYAHDQ</sequence>
<keyword evidence="1" id="KW-0472">Membrane</keyword>
<dbReference type="KEGG" id="mno:Mnod_6214"/>
<feature type="transmembrane region" description="Helical" evidence="1">
    <location>
        <begin position="72"/>
        <end position="93"/>
    </location>
</feature>
<dbReference type="HOGENOM" id="CLU_1487404_0_0_5"/>